<gene>
    <name evidence="1" type="ORF">ABIC98_001414</name>
</gene>
<name>A0ACC6TDM9_9MICC</name>
<organism evidence="1 2">
    <name type="scientific">Arthrobacter nitrophenolicus</name>
    <dbReference type="NCBI Taxonomy" id="683150"/>
    <lineage>
        <taxon>Bacteria</taxon>
        <taxon>Bacillati</taxon>
        <taxon>Actinomycetota</taxon>
        <taxon>Actinomycetes</taxon>
        <taxon>Micrococcales</taxon>
        <taxon>Micrococcaceae</taxon>
        <taxon>Arthrobacter</taxon>
    </lineage>
</organism>
<reference evidence="1" key="1">
    <citation type="submission" date="2024-06" db="EMBL/GenBank/DDBJ databases">
        <title>Genomic Encyclopedia of Type Strains, Phase IV (KMG-IV): sequencing the most valuable type-strain genomes for metagenomic binning, comparative biology and taxonomic classification.</title>
        <authorList>
            <person name="Goeker M."/>
        </authorList>
    </citation>
    <scope>NUCLEOTIDE SEQUENCE</scope>
    <source>
        <strain evidence="1">SJCon</strain>
    </source>
</reference>
<proteinExistence type="predicted"/>
<accession>A0ACC6TDM9</accession>
<dbReference type="Proteomes" id="UP001549207">
    <property type="component" value="Unassembled WGS sequence"/>
</dbReference>
<protein>
    <submittedName>
        <fullName evidence="1">Transposase-like protein</fullName>
    </submittedName>
</protein>
<comment type="caution">
    <text evidence="1">The sequence shown here is derived from an EMBL/GenBank/DDBJ whole genome shotgun (WGS) entry which is preliminary data.</text>
</comment>
<keyword evidence="2" id="KW-1185">Reference proteome</keyword>
<sequence length="140" mass="15203">MTRSTGKVPFRTLEQKLAILEIYEAAPRGQKGAVLREYGVSANAIGNWAYARDHDEFAATPTGKKSSRTGAMTPKRQSAEIVRLRRELAKAQADQEVLKAALESAGKVHALLEKLAESAEPVPLQTLSEKEQSKGSSPTE</sequence>
<evidence type="ECO:0000313" key="2">
    <source>
        <dbReference type="Proteomes" id="UP001549207"/>
    </source>
</evidence>
<evidence type="ECO:0000313" key="1">
    <source>
        <dbReference type="EMBL" id="MET3771777.1"/>
    </source>
</evidence>
<dbReference type="EMBL" id="JBEPNJ010000004">
    <property type="protein sequence ID" value="MET3771777.1"/>
    <property type="molecule type" value="Genomic_DNA"/>
</dbReference>